<dbReference type="EMBL" id="FMZV01000013">
    <property type="protein sequence ID" value="SDE05164.1"/>
    <property type="molecule type" value="Genomic_DNA"/>
</dbReference>
<feature type="transmembrane region" description="Helical" evidence="1">
    <location>
        <begin position="111"/>
        <end position="129"/>
    </location>
</feature>
<dbReference type="RefSeq" id="WP_093034415.1">
    <property type="nucleotide sequence ID" value="NZ_FMZV01000013.1"/>
</dbReference>
<feature type="transmembrane region" description="Helical" evidence="1">
    <location>
        <begin position="239"/>
        <end position="262"/>
    </location>
</feature>
<dbReference type="Pfam" id="PF02517">
    <property type="entry name" value="Rce1-like"/>
    <property type="match status" value="1"/>
</dbReference>
<organism evidence="3 4">
    <name type="scientific">Ruegeria marina</name>
    <dbReference type="NCBI Taxonomy" id="639004"/>
    <lineage>
        <taxon>Bacteria</taxon>
        <taxon>Pseudomonadati</taxon>
        <taxon>Pseudomonadota</taxon>
        <taxon>Alphaproteobacteria</taxon>
        <taxon>Rhodobacterales</taxon>
        <taxon>Roseobacteraceae</taxon>
        <taxon>Ruegeria</taxon>
    </lineage>
</organism>
<dbReference type="STRING" id="639004.SAMN04488239_11375"/>
<keyword evidence="4" id="KW-1185">Reference proteome</keyword>
<feature type="transmembrane region" description="Helical" evidence="1">
    <location>
        <begin position="274"/>
        <end position="294"/>
    </location>
</feature>
<evidence type="ECO:0000313" key="4">
    <source>
        <dbReference type="Proteomes" id="UP000199628"/>
    </source>
</evidence>
<accession>A0A1G6ZQV8</accession>
<name>A0A1G6ZQV8_9RHOB</name>
<evidence type="ECO:0000259" key="2">
    <source>
        <dbReference type="Pfam" id="PF02517"/>
    </source>
</evidence>
<feature type="transmembrane region" description="Helical" evidence="1">
    <location>
        <begin position="182"/>
        <end position="200"/>
    </location>
</feature>
<feature type="transmembrane region" description="Helical" evidence="1">
    <location>
        <begin position="68"/>
        <end position="90"/>
    </location>
</feature>
<dbReference type="InterPro" id="IPR052710">
    <property type="entry name" value="CAAX_protease"/>
</dbReference>
<feature type="transmembrane region" description="Helical" evidence="1">
    <location>
        <begin position="206"/>
        <end position="227"/>
    </location>
</feature>
<evidence type="ECO:0000313" key="3">
    <source>
        <dbReference type="EMBL" id="SDE05164.1"/>
    </source>
</evidence>
<dbReference type="GO" id="GO:0004175">
    <property type="term" value="F:endopeptidase activity"/>
    <property type="evidence" value="ECO:0007669"/>
    <property type="project" value="UniProtKB-ARBA"/>
</dbReference>
<keyword evidence="1" id="KW-0472">Membrane</keyword>
<protein>
    <recommendedName>
        <fullName evidence="2">CAAX prenyl protease 2/Lysostaphin resistance protein A-like domain-containing protein</fullName>
    </recommendedName>
</protein>
<feature type="transmembrane region" description="Helical" evidence="1">
    <location>
        <begin position="141"/>
        <end position="161"/>
    </location>
</feature>
<proteinExistence type="predicted"/>
<gene>
    <name evidence="3" type="ORF">SAMN04488239_11375</name>
</gene>
<dbReference type="OrthoDB" id="7171777at2"/>
<keyword evidence="1" id="KW-1133">Transmembrane helix</keyword>
<dbReference type="GO" id="GO:0080120">
    <property type="term" value="P:CAAX-box protein maturation"/>
    <property type="evidence" value="ECO:0007669"/>
    <property type="project" value="UniProtKB-ARBA"/>
</dbReference>
<dbReference type="Proteomes" id="UP000199628">
    <property type="component" value="Unassembled WGS sequence"/>
</dbReference>
<dbReference type="AlphaFoldDB" id="A0A1G6ZQV8"/>
<feature type="domain" description="CAAX prenyl protease 2/Lysostaphin resistance protein A-like" evidence="2">
    <location>
        <begin position="147"/>
        <end position="243"/>
    </location>
</feature>
<dbReference type="PANTHER" id="PTHR36435:SF1">
    <property type="entry name" value="CAAX AMINO TERMINAL PROTEASE FAMILY PROTEIN"/>
    <property type="match status" value="1"/>
</dbReference>
<keyword evidence="1" id="KW-0812">Transmembrane</keyword>
<feature type="transmembrane region" description="Helical" evidence="1">
    <location>
        <begin position="26"/>
        <end position="48"/>
    </location>
</feature>
<dbReference type="InterPro" id="IPR003675">
    <property type="entry name" value="Rce1/LyrA-like_dom"/>
</dbReference>
<evidence type="ECO:0000256" key="1">
    <source>
        <dbReference type="SAM" id="Phobius"/>
    </source>
</evidence>
<dbReference type="PANTHER" id="PTHR36435">
    <property type="entry name" value="SLR1288 PROTEIN"/>
    <property type="match status" value="1"/>
</dbReference>
<reference evidence="4" key="1">
    <citation type="submission" date="2016-10" db="EMBL/GenBank/DDBJ databases">
        <authorList>
            <person name="Varghese N."/>
            <person name="Submissions S."/>
        </authorList>
    </citation>
    <scope>NUCLEOTIDE SEQUENCE [LARGE SCALE GENOMIC DNA]</scope>
    <source>
        <strain evidence="4">CGMCC 1.9108</strain>
    </source>
</reference>
<sequence length="296" mass="31952">MTDNRAYAPHEVLVAPGRNQPELWRLLAGLVLIAAFVLLCNAVVLTAVSQIAPTDWAAAFLSGSSSLGLLLLLGSFGFVILAVAVAARLFQRRAPTGILGPPGLAVRQFWRVFRLLLGLGLALLILPPYDMGEPLQANLPFARWLLLLPLSLLAIGIQTGAEEILFRGYIQQALAARFRSPLVWMVVPSLLFALGHYLPAEAGDNAVLIAVWSFVFGLLTADITARAGTLGPAIALHMFNNMVALLIVALPNNLSGLSLYLLPYDMADTGNLRAWLAVDFAVMIVTWLVARVALRR</sequence>